<dbReference type="PROSITE" id="PS52002">
    <property type="entry name" value="SM"/>
    <property type="match status" value="1"/>
</dbReference>
<proteinExistence type="inferred from homology"/>
<reference evidence="5" key="1">
    <citation type="submission" date="2021-02" db="EMBL/GenBank/DDBJ databases">
        <authorList>
            <person name="Nowell W R."/>
        </authorList>
    </citation>
    <scope>NUCLEOTIDE SEQUENCE</scope>
</reference>
<dbReference type="EMBL" id="CAJNOJ010000020">
    <property type="protein sequence ID" value="CAF0842128.1"/>
    <property type="molecule type" value="Genomic_DNA"/>
</dbReference>
<dbReference type="Proteomes" id="UP000663828">
    <property type="component" value="Unassembled WGS sequence"/>
</dbReference>
<dbReference type="SMART" id="SM00651">
    <property type="entry name" value="Sm"/>
    <property type="match status" value="1"/>
</dbReference>
<evidence type="ECO:0000313" key="5">
    <source>
        <dbReference type="EMBL" id="CAF1688208.1"/>
    </source>
</evidence>
<dbReference type="CDD" id="cd06168">
    <property type="entry name" value="LSMD1"/>
    <property type="match status" value="1"/>
</dbReference>
<name>A0A816HL14_ADIRI</name>
<dbReference type="Pfam" id="PF01423">
    <property type="entry name" value="LSM"/>
    <property type="match status" value="1"/>
</dbReference>
<evidence type="ECO:0000256" key="1">
    <source>
        <dbReference type="ARBA" id="ARBA00006850"/>
    </source>
</evidence>
<dbReference type="EMBL" id="CAJNOR010018145">
    <property type="protein sequence ID" value="CAF1688208.1"/>
    <property type="molecule type" value="Genomic_DNA"/>
</dbReference>
<dbReference type="PANTHER" id="PTHR10701:SF5">
    <property type="entry name" value="N-ALPHA-ACETYLTRANSFERASE 38, NATC AUXILIARY SUBUNIT"/>
    <property type="match status" value="1"/>
</dbReference>
<evidence type="ECO:0000259" key="3">
    <source>
        <dbReference type="PROSITE" id="PS52002"/>
    </source>
</evidence>
<dbReference type="Gene3D" id="2.30.30.100">
    <property type="match status" value="1"/>
</dbReference>
<dbReference type="AlphaFoldDB" id="A0A816HL14"/>
<dbReference type="InterPro" id="IPR001163">
    <property type="entry name" value="Sm_dom_euk/arc"/>
</dbReference>
<feature type="region of interest" description="Disordered" evidence="2">
    <location>
        <begin position="93"/>
        <end position="127"/>
    </location>
</feature>
<dbReference type="InterPro" id="IPR047575">
    <property type="entry name" value="Sm"/>
</dbReference>
<evidence type="ECO:0000256" key="2">
    <source>
        <dbReference type="SAM" id="MobiDB-lite"/>
    </source>
</evidence>
<dbReference type="OrthoDB" id="368909at2759"/>
<dbReference type="InterPro" id="IPR034110">
    <property type="entry name" value="LSMD1_Sm"/>
</dbReference>
<dbReference type="InterPro" id="IPR050914">
    <property type="entry name" value="snRNP_SmB/NAA38-like"/>
</dbReference>
<dbReference type="GO" id="GO:0031417">
    <property type="term" value="C:NatC complex"/>
    <property type="evidence" value="ECO:0007669"/>
    <property type="project" value="InterPro"/>
</dbReference>
<feature type="compositionally biased region" description="Basic and acidic residues" evidence="2">
    <location>
        <begin position="115"/>
        <end position="127"/>
    </location>
</feature>
<dbReference type="GO" id="GO:0003723">
    <property type="term" value="F:RNA binding"/>
    <property type="evidence" value="ECO:0007669"/>
    <property type="project" value="InterPro"/>
</dbReference>
<comment type="caution">
    <text evidence="5">The sequence shown here is derived from an EMBL/GenBank/DDBJ whole genome shotgun (WGS) entry which is preliminary data.</text>
</comment>
<dbReference type="PANTHER" id="PTHR10701">
    <property type="entry name" value="SMALL NUCLEAR RIBONUCLEOPROTEIN-ASSOCIATED PROTEIN B AND N"/>
    <property type="match status" value="1"/>
</dbReference>
<accession>A0A816HL14</accession>
<dbReference type="Proteomes" id="UP000663852">
    <property type="component" value="Unassembled WGS sequence"/>
</dbReference>
<keyword evidence="6" id="KW-1185">Reference proteome</keyword>
<feature type="region of interest" description="Disordered" evidence="2">
    <location>
        <begin position="1"/>
        <end position="21"/>
    </location>
</feature>
<organism evidence="5 6">
    <name type="scientific">Adineta ricciae</name>
    <name type="common">Rotifer</name>
    <dbReference type="NCBI Taxonomy" id="249248"/>
    <lineage>
        <taxon>Eukaryota</taxon>
        <taxon>Metazoa</taxon>
        <taxon>Spiralia</taxon>
        <taxon>Gnathifera</taxon>
        <taxon>Rotifera</taxon>
        <taxon>Eurotatoria</taxon>
        <taxon>Bdelloidea</taxon>
        <taxon>Adinetida</taxon>
        <taxon>Adinetidae</taxon>
        <taxon>Adineta</taxon>
    </lineage>
</organism>
<feature type="domain" description="Sm" evidence="3">
    <location>
        <begin position="20"/>
        <end position="96"/>
    </location>
</feature>
<evidence type="ECO:0000313" key="6">
    <source>
        <dbReference type="Proteomes" id="UP000663828"/>
    </source>
</evidence>
<dbReference type="SUPFAM" id="SSF50182">
    <property type="entry name" value="Sm-like ribonucleoproteins"/>
    <property type="match status" value="1"/>
</dbReference>
<comment type="similarity">
    <text evidence="1">Belongs to the snRNP Sm proteins family.</text>
</comment>
<evidence type="ECO:0000313" key="4">
    <source>
        <dbReference type="EMBL" id="CAF0842128.1"/>
    </source>
</evidence>
<feature type="compositionally biased region" description="Basic and acidic residues" evidence="2">
    <location>
        <begin position="1"/>
        <end position="10"/>
    </location>
</feature>
<dbReference type="InterPro" id="IPR010920">
    <property type="entry name" value="LSM_dom_sf"/>
</dbReference>
<sequence>MTDSNEDKLISNETDAQSERTRQKINQWLNKPMRVSIVDGRVLIGVLLCTDRDQNLILGNCNEYIGSPSEQEEFRALGLALIPGQHIQSIYIDEGSSSTTPHSSNPSHTSITTTTKDHIVDDDKSDD</sequence>
<protein>
    <recommendedName>
        <fullName evidence="3">Sm domain-containing protein</fullName>
    </recommendedName>
</protein>
<gene>
    <name evidence="4" type="ORF">EDS130_LOCUS6888</name>
    <name evidence="5" type="ORF">XAT740_LOCUS62749</name>
</gene>
<feature type="compositionally biased region" description="Low complexity" evidence="2">
    <location>
        <begin position="96"/>
        <end position="114"/>
    </location>
</feature>